<reference evidence="2" key="1">
    <citation type="journal article" date="2019" name="Int. J. Syst. Evol. Microbiol.">
        <title>The Global Catalogue of Microorganisms (GCM) 10K type strain sequencing project: providing services to taxonomists for standard genome sequencing and annotation.</title>
        <authorList>
            <consortium name="The Broad Institute Genomics Platform"/>
            <consortium name="The Broad Institute Genome Sequencing Center for Infectious Disease"/>
            <person name="Wu L."/>
            <person name="Ma J."/>
        </authorList>
    </citation>
    <scope>NUCLEOTIDE SEQUENCE [LARGE SCALE GENOMIC DNA]</scope>
    <source>
        <strain evidence="2">KCTC 42282</strain>
    </source>
</reference>
<gene>
    <name evidence="1" type="ORF">ACFONL_03100</name>
</gene>
<evidence type="ECO:0000313" key="2">
    <source>
        <dbReference type="Proteomes" id="UP001595704"/>
    </source>
</evidence>
<keyword evidence="2" id="KW-1185">Reference proteome</keyword>
<comment type="caution">
    <text evidence="1">The sequence shown here is derived from an EMBL/GenBank/DDBJ whole genome shotgun (WGS) entry which is preliminary data.</text>
</comment>
<evidence type="ECO:0000313" key="1">
    <source>
        <dbReference type="EMBL" id="MFC3636372.1"/>
    </source>
</evidence>
<organism evidence="1 2">
    <name type="scientific">Camelimonas fluminis</name>
    <dbReference type="NCBI Taxonomy" id="1576911"/>
    <lineage>
        <taxon>Bacteria</taxon>
        <taxon>Pseudomonadati</taxon>
        <taxon>Pseudomonadota</taxon>
        <taxon>Alphaproteobacteria</taxon>
        <taxon>Hyphomicrobiales</taxon>
        <taxon>Chelatococcaceae</taxon>
        <taxon>Camelimonas</taxon>
    </lineage>
</organism>
<dbReference type="EMBL" id="JBHRYC010000023">
    <property type="protein sequence ID" value="MFC3636372.1"/>
    <property type="molecule type" value="Genomic_DNA"/>
</dbReference>
<proteinExistence type="predicted"/>
<name>A0ABV7UCI8_9HYPH</name>
<sequence>MIFERFWLTFLASGQNYLLRQRPGLLMAIDRLLDWPRTARADMTPGAGARRARLNLLREIAI</sequence>
<accession>A0ABV7UCI8</accession>
<protein>
    <submittedName>
        <fullName evidence="1">Uncharacterized protein</fullName>
    </submittedName>
</protein>
<dbReference type="Proteomes" id="UP001595704">
    <property type="component" value="Unassembled WGS sequence"/>
</dbReference>